<dbReference type="EMBL" id="JAVRBG010000007">
    <property type="protein sequence ID" value="MDT0294656.1"/>
    <property type="molecule type" value="Genomic_DNA"/>
</dbReference>
<feature type="transmembrane region" description="Helical" evidence="1">
    <location>
        <begin position="31"/>
        <end position="57"/>
    </location>
</feature>
<feature type="transmembrane region" description="Helical" evidence="1">
    <location>
        <begin position="235"/>
        <end position="258"/>
    </location>
</feature>
<accession>A0ABU2KIW2</accession>
<protein>
    <submittedName>
        <fullName evidence="2">O-antigen ligase family protein</fullName>
    </submittedName>
</protein>
<keyword evidence="2" id="KW-0436">Ligase</keyword>
<organism evidence="2 3">
    <name type="scientific">Mesonia ostreae</name>
    <dbReference type="NCBI Taxonomy" id="861110"/>
    <lineage>
        <taxon>Bacteria</taxon>
        <taxon>Pseudomonadati</taxon>
        <taxon>Bacteroidota</taxon>
        <taxon>Flavobacteriia</taxon>
        <taxon>Flavobacteriales</taxon>
        <taxon>Flavobacteriaceae</taxon>
        <taxon>Mesonia</taxon>
    </lineage>
</organism>
<keyword evidence="1" id="KW-1133">Transmembrane helix</keyword>
<keyword evidence="1" id="KW-0812">Transmembrane</keyword>
<reference evidence="3" key="1">
    <citation type="submission" date="2023-07" db="EMBL/GenBank/DDBJ databases">
        <title>Isolating and identifying novel microbial strains from the Mariana Trench.</title>
        <authorList>
            <person name="Fu H."/>
        </authorList>
    </citation>
    <scope>NUCLEOTIDE SEQUENCE [LARGE SCALE GENOMIC DNA]</scope>
    <source>
        <strain evidence="3">T-y2</strain>
    </source>
</reference>
<feature type="transmembrane region" description="Helical" evidence="1">
    <location>
        <begin position="270"/>
        <end position="287"/>
    </location>
</feature>
<feature type="transmembrane region" description="Helical" evidence="1">
    <location>
        <begin position="119"/>
        <end position="135"/>
    </location>
</feature>
<proteinExistence type="predicted"/>
<keyword evidence="1" id="KW-0472">Membrane</keyword>
<feature type="transmembrane region" description="Helical" evidence="1">
    <location>
        <begin position="69"/>
        <end position="90"/>
    </location>
</feature>
<dbReference type="RefSeq" id="WP_311401589.1">
    <property type="nucleotide sequence ID" value="NZ_JAVRBG010000007.1"/>
</dbReference>
<dbReference type="GO" id="GO:0016874">
    <property type="term" value="F:ligase activity"/>
    <property type="evidence" value="ECO:0007669"/>
    <property type="project" value="UniProtKB-KW"/>
</dbReference>
<feature type="transmembrane region" description="Helical" evidence="1">
    <location>
        <begin position="97"/>
        <end position="113"/>
    </location>
</feature>
<feature type="transmembrane region" description="Helical" evidence="1">
    <location>
        <begin position="6"/>
        <end position="24"/>
    </location>
</feature>
<evidence type="ECO:0000256" key="1">
    <source>
        <dbReference type="SAM" id="Phobius"/>
    </source>
</evidence>
<evidence type="ECO:0000313" key="2">
    <source>
        <dbReference type="EMBL" id="MDT0294656.1"/>
    </source>
</evidence>
<sequence>MKWVTIPLSFFFFKSLIQASYFINIYKWIKYAVFISFLFLSINLALGALGLGMAFYFHGYGNAVGTRGFIYAGNELTILVLTIGFLIATYLKQSKRYLLFLTTLLLFIVFAFLITSKTVLGGVLVVFLIPWISNFSRKISPQWLKIWFTIALLGLPILMGIFYYGLTQSGVVEKLKTSSKMNDGDFWQTLLSNRNNFLIDGWNVFEKNYNWLEKIVGLGQRYYVNLVRSIPELDFFTLLFTNGVLGLSVLLMLIYYWFLNAKKLSQAKDYIYANSVILFLIFITISSNLAGHIFSSAIAGFYIGLALAIMFVNKKNFLKNDI</sequence>
<feature type="transmembrane region" description="Helical" evidence="1">
    <location>
        <begin position="293"/>
        <end position="312"/>
    </location>
</feature>
<comment type="caution">
    <text evidence="2">The sequence shown here is derived from an EMBL/GenBank/DDBJ whole genome shotgun (WGS) entry which is preliminary data.</text>
</comment>
<keyword evidence="3" id="KW-1185">Reference proteome</keyword>
<evidence type="ECO:0000313" key="3">
    <source>
        <dbReference type="Proteomes" id="UP001182991"/>
    </source>
</evidence>
<dbReference type="Proteomes" id="UP001182991">
    <property type="component" value="Unassembled WGS sequence"/>
</dbReference>
<feature type="transmembrane region" description="Helical" evidence="1">
    <location>
        <begin position="147"/>
        <end position="166"/>
    </location>
</feature>
<name>A0ABU2KIW2_9FLAO</name>
<gene>
    <name evidence="2" type="ORF">RLT85_08415</name>
</gene>